<dbReference type="PANTHER" id="PTHR23359">
    <property type="entry name" value="NUCLEOTIDE KINASE"/>
    <property type="match status" value="1"/>
</dbReference>
<dbReference type="InterPro" id="IPR006259">
    <property type="entry name" value="Adenyl_kin_sub"/>
</dbReference>
<dbReference type="EMBL" id="CP031517">
    <property type="protein sequence ID" value="QOS41205.1"/>
    <property type="molecule type" value="Genomic_DNA"/>
</dbReference>
<dbReference type="NCBIfam" id="NF011100">
    <property type="entry name" value="PRK14527.1"/>
    <property type="match status" value="1"/>
</dbReference>
<dbReference type="GO" id="GO:0044209">
    <property type="term" value="P:AMP salvage"/>
    <property type="evidence" value="ECO:0007669"/>
    <property type="project" value="UniProtKB-UniRule"/>
</dbReference>
<dbReference type="GO" id="GO:0004017">
    <property type="term" value="F:AMP kinase activity"/>
    <property type="evidence" value="ECO:0007669"/>
    <property type="project" value="UniProtKB-UniRule"/>
</dbReference>
<comment type="subcellular location">
    <subcellularLocation>
        <location evidence="5 7">Cytoplasm</location>
    </subcellularLocation>
</comment>
<dbReference type="Proteomes" id="UP000593591">
    <property type="component" value="Chromosome"/>
</dbReference>
<feature type="binding site" evidence="5">
    <location>
        <position position="130"/>
    </location>
    <ligand>
        <name>Zn(2+)</name>
        <dbReference type="ChEBI" id="CHEBI:29105"/>
        <note>structural</note>
    </ligand>
</feature>
<feature type="binding site" evidence="5">
    <location>
        <begin position="57"/>
        <end position="59"/>
    </location>
    <ligand>
        <name>AMP</name>
        <dbReference type="ChEBI" id="CHEBI:456215"/>
    </ligand>
</feature>
<comment type="function">
    <text evidence="5">Catalyzes the reversible transfer of the terminal phosphate group between ATP and AMP. Plays an important role in cellular energy homeostasis and in adenine nucleotide metabolism.</text>
</comment>
<proteinExistence type="inferred from homology"/>
<feature type="domain" description="Adenylate kinase active site lid" evidence="8">
    <location>
        <begin position="127"/>
        <end position="162"/>
    </location>
</feature>
<evidence type="ECO:0000256" key="1">
    <source>
        <dbReference type="ARBA" id="ARBA00022679"/>
    </source>
</evidence>
<feature type="binding site" evidence="5">
    <location>
        <begin position="10"/>
        <end position="15"/>
    </location>
    <ligand>
        <name>ATP</name>
        <dbReference type="ChEBI" id="CHEBI:30616"/>
    </ligand>
</feature>
<name>A0A7M1XQ65_9SPIR</name>
<evidence type="ECO:0000256" key="7">
    <source>
        <dbReference type="RuleBase" id="RU003331"/>
    </source>
</evidence>
<dbReference type="NCBIfam" id="NF001380">
    <property type="entry name" value="PRK00279.1-2"/>
    <property type="match status" value="1"/>
</dbReference>
<evidence type="ECO:0000256" key="5">
    <source>
        <dbReference type="HAMAP-Rule" id="MF_00235"/>
    </source>
</evidence>
<evidence type="ECO:0000256" key="6">
    <source>
        <dbReference type="RuleBase" id="RU003330"/>
    </source>
</evidence>
<dbReference type="NCBIfam" id="NF001381">
    <property type="entry name" value="PRK00279.1-3"/>
    <property type="match status" value="1"/>
</dbReference>
<feature type="binding site" evidence="5">
    <location>
        <position position="153"/>
    </location>
    <ligand>
        <name>Zn(2+)</name>
        <dbReference type="ChEBI" id="CHEBI:29105"/>
        <note>structural</note>
    </ligand>
</feature>
<evidence type="ECO:0000256" key="2">
    <source>
        <dbReference type="ARBA" id="ARBA00022727"/>
    </source>
</evidence>
<feature type="binding site" evidence="5">
    <location>
        <position position="127"/>
    </location>
    <ligand>
        <name>ATP</name>
        <dbReference type="ChEBI" id="CHEBI:30616"/>
    </ligand>
</feature>
<dbReference type="PROSITE" id="PS00113">
    <property type="entry name" value="ADENYLATE_KINASE"/>
    <property type="match status" value="1"/>
</dbReference>
<comment type="pathway">
    <text evidence="5">Purine metabolism; AMP biosynthesis via salvage pathway; AMP from ADP: step 1/1.</text>
</comment>
<feature type="binding site" evidence="5">
    <location>
        <position position="36"/>
    </location>
    <ligand>
        <name>AMP</name>
        <dbReference type="ChEBI" id="CHEBI:456215"/>
    </ligand>
</feature>
<organism evidence="9 10">
    <name type="scientific">Treponema rectale</name>
    <dbReference type="NCBI Taxonomy" id="744512"/>
    <lineage>
        <taxon>Bacteria</taxon>
        <taxon>Pseudomonadati</taxon>
        <taxon>Spirochaetota</taxon>
        <taxon>Spirochaetia</taxon>
        <taxon>Spirochaetales</taxon>
        <taxon>Treponemataceae</taxon>
        <taxon>Treponema</taxon>
    </lineage>
</organism>
<feature type="binding site" evidence="5">
    <location>
        <position position="199"/>
    </location>
    <ligand>
        <name>ATP</name>
        <dbReference type="ChEBI" id="CHEBI:30616"/>
    </ligand>
</feature>
<feature type="region of interest" description="NMP" evidence="5">
    <location>
        <begin position="30"/>
        <end position="59"/>
    </location>
</feature>
<keyword evidence="5" id="KW-0963">Cytoplasm</keyword>
<keyword evidence="5" id="KW-0862">Zinc</keyword>
<feature type="binding site" evidence="5">
    <location>
        <position position="133"/>
    </location>
    <ligand>
        <name>Zn(2+)</name>
        <dbReference type="ChEBI" id="CHEBI:29105"/>
        <note>structural</note>
    </ligand>
</feature>
<feature type="binding site" evidence="5">
    <location>
        <position position="92"/>
    </location>
    <ligand>
        <name>AMP</name>
        <dbReference type="ChEBI" id="CHEBI:456215"/>
    </ligand>
</feature>
<feature type="binding site" evidence="5">
    <location>
        <begin position="85"/>
        <end position="88"/>
    </location>
    <ligand>
        <name>AMP</name>
        <dbReference type="ChEBI" id="CHEBI:456215"/>
    </ligand>
</feature>
<comment type="similarity">
    <text evidence="5 6">Belongs to the adenylate kinase family.</text>
</comment>
<evidence type="ECO:0000259" key="8">
    <source>
        <dbReference type="Pfam" id="PF05191"/>
    </source>
</evidence>
<feature type="binding site" evidence="5">
    <location>
        <position position="171"/>
    </location>
    <ligand>
        <name>AMP</name>
        <dbReference type="ChEBI" id="CHEBI:456215"/>
    </ligand>
</feature>
<dbReference type="GO" id="GO:0005524">
    <property type="term" value="F:ATP binding"/>
    <property type="evidence" value="ECO:0007669"/>
    <property type="project" value="UniProtKB-UniRule"/>
</dbReference>
<dbReference type="SUPFAM" id="SSF52540">
    <property type="entry name" value="P-loop containing nucleoside triphosphate hydrolases"/>
    <property type="match status" value="1"/>
</dbReference>
<feature type="binding site" evidence="5">
    <location>
        <position position="150"/>
    </location>
    <ligand>
        <name>Zn(2+)</name>
        <dbReference type="ChEBI" id="CHEBI:29105"/>
        <note>structural</note>
    </ligand>
</feature>
<dbReference type="Pfam" id="PF05191">
    <property type="entry name" value="ADK_lid"/>
    <property type="match status" value="1"/>
</dbReference>
<dbReference type="CDD" id="cd01428">
    <property type="entry name" value="ADK"/>
    <property type="match status" value="1"/>
</dbReference>
<comment type="catalytic activity">
    <reaction evidence="5 7">
        <text>AMP + ATP = 2 ADP</text>
        <dbReference type="Rhea" id="RHEA:12973"/>
        <dbReference type="ChEBI" id="CHEBI:30616"/>
        <dbReference type="ChEBI" id="CHEBI:456215"/>
        <dbReference type="ChEBI" id="CHEBI:456216"/>
        <dbReference type="EC" id="2.7.4.3"/>
    </reaction>
</comment>
<evidence type="ECO:0000256" key="4">
    <source>
        <dbReference type="ARBA" id="ARBA00022777"/>
    </source>
</evidence>
<comment type="domain">
    <text evidence="5">Consists of three domains, a large central CORE domain and two small peripheral domains, NMPbind and LID, which undergo movements during catalysis. The LID domain closes over the site of phosphoryl transfer upon ATP binding. Assembling and dissambling the active center during each catalytic cycle provides an effective means to prevent ATP hydrolysis. Some bacteria have evolved a zinc-coordinating structure that stabilizes the LID domain.</text>
</comment>
<dbReference type="GO" id="GO:0008270">
    <property type="term" value="F:zinc ion binding"/>
    <property type="evidence" value="ECO:0007669"/>
    <property type="project" value="UniProtKB-UniRule"/>
</dbReference>
<evidence type="ECO:0000313" key="9">
    <source>
        <dbReference type="EMBL" id="QOS41205.1"/>
    </source>
</evidence>
<keyword evidence="5 7" id="KW-0067">ATP-binding</keyword>
<dbReference type="InterPro" id="IPR033690">
    <property type="entry name" value="Adenylat_kinase_CS"/>
</dbReference>
<dbReference type="EC" id="2.7.4.3" evidence="5 7"/>
<sequence>MNIILMGPPAAGKGTQSELIVKNFAVPHISTGDMFRAAISNKTPLGLKAQEYINAGLLVPDEVTIGLVEERLCQDDCKKGFLLDGFPRTIPQAEALDNMLAKFNRRINAVVLMTADDEVLTERITSRRVCPECGASYNINTKKPKVDGICDVCGHELIQRKDDNAEAFKVRLDAYAKQTFPIAEHYAKQNVLGKVDALQSIEQVFADIKKILLEAK</sequence>
<evidence type="ECO:0000256" key="3">
    <source>
        <dbReference type="ARBA" id="ARBA00022741"/>
    </source>
</evidence>
<dbReference type="NCBIfam" id="TIGR01351">
    <property type="entry name" value="adk"/>
    <property type="match status" value="1"/>
</dbReference>
<dbReference type="InterPro" id="IPR027417">
    <property type="entry name" value="P-loop_NTPase"/>
</dbReference>
<dbReference type="PRINTS" id="PR00094">
    <property type="entry name" value="ADENYLTKNASE"/>
</dbReference>
<evidence type="ECO:0000313" key="10">
    <source>
        <dbReference type="Proteomes" id="UP000593591"/>
    </source>
</evidence>
<protein>
    <recommendedName>
        <fullName evidence="5 7">Adenylate kinase</fullName>
        <shortName evidence="5">AK</shortName>
        <ecNumber evidence="5 7">2.7.4.3</ecNumber>
    </recommendedName>
    <alternativeName>
        <fullName evidence="5">ATP-AMP transphosphorylase</fullName>
    </alternativeName>
    <alternativeName>
        <fullName evidence="5">ATP:AMP phosphotransferase</fullName>
    </alternativeName>
    <alternativeName>
        <fullName evidence="5">Adenylate monophosphate kinase</fullName>
    </alternativeName>
</protein>
<feature type="binding site" evidence="5">
    <location>
        <position position="31"/>
    </location>
    <ligand>
        <name>AMP</name>
        <dbReference type="ChEBI" id="CHEBI:456215"/>
    </ligand>
</feature>
<dbReference type="Gene3D" id="3.40.50.300">
    <property type="entry name" value="P-loop containing nucleotide triphosphate hydrolases"/>
    <property type="match status" value="1"/>
</dbReference>
<keyword evidence="1 5" id="KW-0808">Transferase</keyword>
<feature type="region of interest" description="LID" evidence="5">
    <location>
        <begin position="126"/>
        <end position="163"/>
    </location>
</feature>
<dbReference type="InterPro" id="IPR007862">
    <property type="entry name" value="Adenylate_kinase_lid-dom"/>
</dbReference>
<dbReference type="AlphaFoldDB" id="A0A7M1XQ65"/>
<comment type="subunit">
    <text evidence="5 7">Monomer.</text>
</comment>
<dbReference type="HAMAP" id="MF_00235">
    <property type="entry name" value="Adenylate_kinase_Adk"/>
    <property type="match status" value="1"/>
</dbReference>
<feature type="binding site" evidence="5">
    <location>
        <position position="160"/>
    </location>
    <ligand>
        <name>AMP</name>
        <dbReference type="ChEBI" id="CHEBI:456215"/>
    </ligand>
</feature>
<keyword evidence="4 5" id="KW-0418">Kinase</keyword>
<dbReference type="InterPro" id="IPR000850">
    <property type="entry name" value="Adenylat/UMP-CMP_kin"/>
</dbReference>
<reference evidence="9 10" key="1">
    <citation type="submission" date="2018-08" db="EMBL/GenBank/DDBJ databases">
        <title>The first complete genome of Treponema rectale (CHPAT), a commensal spirochete of the bovine rectum.</title>
        <authorList>
            <person name="Staton G.J."/>
            <person name="Clegg S.R."/>
            <person name="Carter S.D."/>
            <person name="Radford A.D."/>
            <person name="Darby A."/>
            <person name="Hall N."/>
            <person name="Birtles R.J."/>
            <person name="Evans N.J."/>
        </authorList>
    </citation>
    <scope>NUCLEOTIDE SEQUENCE [LARGE SCALE GENOMIC DNA]</scope>
    <source>
        <strain evidence="9 10">CHPA</strain>
    </source>
</reference>
<dbReference type="GO" id="GO:0005737">
    <property type="term" value="C:cytoplasm"/>
    <property type="evidence" value="ECO:0007669"/>
    <property type="project" value="UniProtKB-SubCell"/>
</dbReference>
<dbReference type="KEGG" id="trc:DYE49_03570"/>
<keyword evidence="2 5" id="KW-0545">Nucleotide biosynthesis</keyword>
<dbReference type="Pfam" id="PF00406">
    <property type="entry name" value="ADK"/>
    <property type="match status" value="1"/>
</dbReference>
<dbReference type="UniPathway" id="UPA00588">
    <property type="reaction ID" value="UER00649"/>
</dbReference>
<keyword evidence="3 5" id="KW-0547">Nucleotide-binding</keyword>
<keyword evidence="5" id="KW-0479">Metal-binding</keyword>
<gene>
    <name evidence="5" type="primary">adk</name>
    <name evidence="9" type="ORF">DYE49_03570</name>
</gene>
<dbReference type="FunFam" id="3.40.50.300:FF:000106">
    <property type="entry name" value="Adenylate kinase mitochondrial"/>
    <property type="match status" value="1"/>
</dbReference>
<feature type="binding site" evidence="5">
    <location>
        <begin position="136"/>
        <end position="137"/>
    </location>
    <ligand>
        <name>ATP</name>
        <dbReference type="ChEBI" id="CHEBI:30616"/>
    </ligand>
</feature>
<accession>A0A7M1XQ65</accession>